<dbReference type="Gene3D" id="1.20.1740.10">
    <property type="entry name" value="Amino acid/polyamine transporter I"/>
    <property type="match status" value="1"/>
</dbReference>
<keyword evidence="3 6" id="KW-0812">Transmembrane</keyword>
<evidence type="ECO:0000313" key="7">
    <source>
        <dbReference type="EMBL" id="KAF7728166.1"/>
    </source>
</evidence>
<feature type="transmembrane region" description="Helical" evidence="6">
    <location>
        <begin position="204"/>
        <end position="228"/>
    </location>
</feature>
<feature type="transmembrane region" description="Helical" evidence="6">
    <location>
        <begin position="251"/>
        <end position="268"/>
    </location>
</feature>
<sequence>MEHKTNTTTVVKTETIIRDEKFADIETSSISSLDYDAQRLRNLGYKQEFKREINIIVQTGFGFSTMGVLPNWLVGFSASLISGGPSSLWWSWIVVSPFVCCIGLSMGEVISAYPLAGGIYSWCYMLCSEEWGPFMSWVSGYINIAGMLATSMTLAWSCADFVYEIAYLHSGVDIGSQGAQIGLYCGMLLGATLFSYLGLRLSSILNYFLIGWVSIGTLVVVATVPATAPTHQSAKWVFTEFINRTGYDNNGMAFLLGLLQAGWCLIGYGASAQIVEGTKRADVTAPRGIIVCVVGAILQGMILIIPVLFSIQDVDELLSSSHPVSTFFQRASGTPAAIVFMVILLVTQFGCLCNNTLALGQLFWALSRDGCLPYSTFWYKLDRRAIPVRALLLEMVICIIVIMPSFGSDIYWQAIMSTAVICVNVSYGKNSNQILP</sequence>
<feature type="transmembrane region" description="Helical" evidence="6">
    <location>
        <begin position="386"/>
        <end position="404"/>
    </location>
</feature>
<evidence type="ECO:0000256" key="2">
    <source>
        <dbReference type="ARBA" id="ARBA00022448"/>
    </source>
</evidence>
<feature type="transmembrane region" description="Helical" evidence="6">
    <location>
        <begin position="55"/>
        <end position="77"/>
    </location>
</feature>
<feature type="transmembrane region" description="Helical" evidence="6">
    <location>
        <begin position="289"/>
        <end position="311"/>
    </location>
</feature>
<dbReference type="PANTHER" id="PTHR45649:SF26">
    <property type="entry name" value="OS04G0435100 PROTEIN"/>
    <property type="match status" value="1"/>
</dbReference>
<dbReference type="PANTHER" id="PTHR45649">
    <property type="entry name" value="AMINO-ACID PERMEASE BAT1"/>
    <property type="match status" value="1"/>
</dbReference>
<organism evidence="7 8">
    <name type="scientific">Apophysomyces ossiformis</name>
    <dbReference type="NCBI Taxonomy" id="679940"/>
    <lineage>
        <taxon>Eukaryota</taxon>
        <taxon>Fungi</taxon>
        <taxon>Fungi incertae sedis</taxon>
        <taxon>Mucoromycota</taxon>
        <taxon>Mucoromycotina</taxon>
        <taxon>Mucoromycetes</taxon>
        <taxon>Mucorales</taxon>
        <taxon>Mucorineae</taxon>
        <taxon>Mucoraceae</taxon>
        <taxon>Apophysomyces</taxon>
    </lineage>
</organism>
<comment type="subcellular location">
    <subcellularLocation>
        <location evidence="1">Membrane</location>
        <topology evidence="1">Multi-pass membrane protein</topology>
    </subcellularLocation>
</comment>
<name>A0A8H7ERK3_9FUNG</name>
<dbReference type="PIRSF" id="PIRSF006060">
    <property type="entry name" value="AA_transporter"/>
    <property type="match status" value="1"/>
</dbReference>
<evidence type="ECO:0000256" key="3">
    <source>
        <dbReference type="ARBA" id="ARBA00022692"/>
    </source>
</evidence>
<evidence type="ECO:0000256" key="5">
    <source>
        <dbReference type="ARBA" id="ARBA00023136"/>
    </source>
</evidence>
<keyword evidence="4 6" id="KW-1133">Transmembrane helix</keyword>
<dbReference type="Pfam" id="PF13520">
    <property type="entry name" value="AA_permease_2"/>
    <property type="match status" value="1"/>
</dbReference>
<feature type="transmembrane region" description="Helical" evidence="6">
    <location>
        <begin position="134"/>
        <end position="157"/>
    </location>
</feature>
<dbReference type="OrthoDB" id="3257095at2759"/>
<proteinExistence type="predicted"/>
<keyword evidence="8" id="KW-1185">Reference proteome</keyword>
<accession>A0A8H7ERK3</accession>
<reference evidence="7" key="1">
    <citation type="submission" date="2020-01" db="EMBL/GenBank/DDBJ databases">
        <title>Genome Sequencing of Three Apophysomyces-Like Fungal Strains Confirms a Novel Fungal Genus in the Mucoromycota with divergent Burkholderia-like Endosymbiotic Bacteria.</title>
        <authorList>
            <person name="Stajich J.E."/>
            <person name="Macias A.M."/>
            <person name="Carter-House D."/>
            <person name="Lovett B."/>
            <person name="Kasson L.R."/>
            <person name="Berry K."/>
            <person name="Grigoriev I."/>
            <person name="Chang Y."/>
            <person name="Spatafora J."/>
            <person name="Kasson M.T."/>
        </authorList>
    </citation>
    <scope>NUCLEOTIDE SEQUENCE</scope>
    <source>
        <strain evidence="7">NRRL A-21654</strain>
    </source>
</reference>
<feature type="transmembrane region" description="Helical" evidence="6">
    <location>
        <begin position="89"/>
        <end position="113"/>
    </location>
</feature>
<dbReference type="EMBL" id="JABAYA010000042">
    <property type="protein sequence ID" value="KAF7728166.1"/>
    <property type="molecule type" value="Genomic_DNA"/>
</dbReference>
<keyword evidence="5 6" id="KW-0472">Membrane</keyword>
<feature type="transmembrane region" description="Helical" evidence="6">
    <location>
        <begin position="410"/>
        <end position="427"/>
    </location>
</feature>
<dbReference type="GO" id="GO:0016020">
    <property type="term" value="C:membrane"/>
    <property type="evidence" value="ECO:0007669"/>
    <property type="project" value="UniProtKB-SubCell"/>
</dbReference>
<dbReference type="InterPro" id="IPR002293">
    <property type="entry name" value="AA/rel_permease1"/>
</dbReference>
<dbReference type="GO" id="GO:0022857">
    <property type="term" value="F:transmembrane transporter activity"/>
    <property type="evidence" value="ECO:0007669"/>
    <property type="project" value="InterPro"/>
</dbReference>
<evidence type="ECO:0000256" key="4">
    <source>
        <dbReference type="ARBA" id="ARBA00022989"/>
    </source>
</evidence>
<feature type="transmembrane region" description="Helical" evidence="6">
    <location>
        <begin position="337"/>
        <end position="366"/>
    </location>
</feature>
<protein>
    <submittedName>
        <fullName evidence="7">Uncharacterized protein</fullName>
    </submittedName>
</protein>
<evidence type="ECO:0000256" key="1">
    <source>
        <dbReference type="ARBA" id="ARBA00004141"/>
    </source>
</evidence>
<feature type="transmembrane region" description="Helical" evidence="6">
    <location>
        <begin position="177"/>
        <end position="197"/>
    </location>
</feature>
<comment type="caution">
    <text evidence="7">The sequence shown here is derived from an EMBL/GenBank/DDBJ whole genome shotgun (WGS) entry which is preliminary data.</text>
</comment>
<evidence type="ECO:0000313" key="8">
    <source>
        <dbReference type="Proteomes" id="UP000605846"/>
    </source>
</evidence>
<evidence type="ECO:0000256" key="6">
    <source>
        <dbReference type="SAM" id="Phobius"/>
    </source>
</evidence>
<gene>
    <name evidence="7" type="ORF">EC973_006560</name>
</gene>
<keyword evidence="2" id="KW-0813">Transport</keyword>
<dbReference type="Proteomes" id="UP000605846">
    <property type="component" value="Unassembled WGS sequence"/>
</dbReference>
<dbReference type="AlphaFoldDB" id="A0A8H7ERK3"/>